<name>R4K2P4_CLOPA</name>
<dbReference type="eggNOG" id="ENOG5031M4S">
    <property type="taxonomic scope" value="Bacteria"/>
</dbReference>
<accession>R4K2P4</accession>
<dbReference type="KEGG" id="cpas:Clopa_2516"/>
<gene>
    <name evidence="1" type="ORF">Clopa_2516</name>
</gene>
<dbReference type="PATRIC" id="fig|86416.3.peg.2500"/>
<reference evidence="1 2" key="1">
    <citation type="submission" date="2012-01" db="EMBL/GenBank/DDBJ databases">
        <title>Complete sequence of chromosome of Clostridium pasteurianum BC1.</title>
        <authorList>
            <consortium name="US DOE Joint Genome Institute"/>
            <person name="Lucas S."/>
            <person name="Han J."/>
            <person name="Lapidus A."/>
            <person name="Cheng J.-F."/>
            <person name="Goodwin L."/>
            <person name="Pitluck S."/>
            <person name="Peters L."/>
            <person name="Mikhailova N."/>
            <person name="Teshima H."/>
            <person name="Detter J.C."/>
            <person name="Han C."/>
            <person name="Tapia R."/>
            <person name="Land M."/>
            <person name="Hauser L."/>
            <person name="Kyrpides N."/>
            <person name="Ivanova N."/>
            <person name="Pagani I."/>
            <person name="Dunn J."/>
            <person name="Taghavi S."/>
            <person name="Francis A."/>
            <person name="van der Lelie D."/>
            <person name="Woyke T."/>
        </authorList>
    </citation>
    <scope>NUCLEOTIDE SEQUENCE [LARGE SCALE GENOMIC DNA]</scope>
    <source>
        <strain evidence="1 2">BC1</strain>
    </source>
</reference>
<protein>
    <submittedName>
        <fullName evidence="1">Uncharacterized protein</fullName>
    </submittedName>
</protein>
<keyword evidence="2" id="KW-1185">Reference proteome</keyword>
<dbReference type="Proteomes" id="UP000013523">
    <property type="component" value="Chromosome"/>
</dbReference>
<evidence type="ECO:0000313" key="2">
    <source>
        <dbReference type="Proteomes" id="UP000013523"/>
    </source>
</evidence>
<evidence type="ECO:0000313" key="1">
    <source>
        <dbReference type="EMBL" id="AGK97377.1"/>
    </source>
</evidence>
<dbReference type="OrthoDB" id="1943076at2"/>
<sequence length="62" mass="7124">MGKRLNIQIDRAKELYEKYGTLARAALSLGCSPTTLKRLLIENGVEIKPYVAKRWNVNSIRY</sequence>
<dbReference type="RefSeq" id="WP_015615678.1">
    <property type="nucleotide sequence ID" value="NC_021182.1"/>
</dbReference>
<organism evidence="1 2">
    <name type="scientific">Clostridium pasteurianum BC1</name>
    <dbReference type="NCBI Taxonomy" id="86416"/>
    <lineage>
        <taxon>Bacteria</taxon>
        <taxon>Bacillati</taxon>
        <taxon>Bacillota</taxon>
        <taxon>Clostridia</taxon>
        <taxon>Eubacteriales</taxon>
        <taxon>Clostridiaceae</taxon>
        <taxon>Clostridium</taxon>
    </lineage>
</organism>
<dbReference type="EMBL" id="CP003261">
    <property type="protein sequence ID" value="AGK97377.1"/>
    <property type="molecule type" value="Genomic_DNA"/>
</dbReference>
<dbReference type="AlphaFoldDB" id="R4K2P4"/>
<dbReference type="HOGENOM" id="CLU_2842091_0_0_9"/>
<dbReference type="STRING" id="86416.Clopa_2516"/>
<proteinExistence type="predicted"/>